<dbReference type="RefSeq" id="WP_184218146.1">
    <property type="nucleotide sequence ID" value="NZ_JACHIP010000004.1"/>
</dbReference>
<evidence type="ECO:0000313" key="4">
    <source>
        <dbReference type="Proteomes" id="UP000540989"/>
    </source>
</evidence>
<proteinExistence type="predicted"/>
<organism evidence="3 4">
    <name type="scientific">Granulicella aggregans</name>
    <dbReference type="NCBI Taxonomy" id="474949"/>
    <lineage>
        <taxon>Bacteria</taxon>
        <taxon>Pseudomonadati</taxon>
        <taxon>Acidobacteriota</taxon>
        <taxon>Terriglobia</taxon>
        <taxon>Terriglobales</taxon>
        <taxon>Acidobacteriaceae</taxon>
        <taxon>Granulicella</taxon>
    </lineage>
</organism>
<evidence type="ECO:0000256" key="2">
    <source>
        <dbReference type="SAM" id="Phobius"/>
    </source>
</evidence>
<evidence type="ECO:0000313" key="3">
    <source>
        <dbReference type="EMBL" id="MBB5058473.1"/>
    </source>
</evidence>
<dbReference type="Proteomes" id="UP000540989">
    <property type="component" value="Unassembled WGS sequence"/>
</dbReference>
<reference evidence="3 4" key="1">
    <citation type="submission" date="2020-08" db="EMBL/GenBank/DDBJ databases">
        <title>Genomic Encyclopedia of Type Strains, Phase IV (KMG-V): Genome sequencing to study the core and pangenomes of soil and plant-associated prokaryotes.</title>
        <authorList>
            <person name="Whitman W."/>
        </authorList>
    </citation>
    <scope>NUCLEOTIDE SEQUENCE [LARGE SCALE GENOMIC DNA]</scope>
    <source>
        <strain evidence="3 4">M8UP14</strain>
    </source>
</reference>
<keyword evidence="2" id="KW-1133">Transmembrane helix</keyword>
<feature type="transmembrane region" description="Helical" evidence="2">
    <location>
        <begin position="40"/>
        <end position="62"/>
    </location>
</feature>
<dbReference type="AlphaFoldDB" id="A0A7W8E3Y7"/>
<comment type="caution">
    <text evidence="3">The sequence shown here is derived from an EMBL/GenBank/DDBJ whole genome shotgun (WGS) entry which is preliminary data.</text>
</comment>
<keyword evidence="2" id="KW-0812">Transmembrane</keyword>
<gene>
    <name evidence="3" type="ORF">HDF16_003187</name>
</gene>
<dbReference type="EMBL" id="JACHIP010000004">
    <property type="protein sequence ID" value="MBB5058473.1"/>
    <property type="molecule type" value="Genomic_DNA"/>
</dbReference>
<evidence type="ECO:0000256" key="1">
    <source>
        <dbReference type="SAM" id="MobiDB-lite"/>
    </source>
</evidence>
<keyword evidence="4" id="KW-1185">Reference proteome</keyword>
<feature type="region of interest" description="Disordered" evidence="1">
    <location>
        <begin position="1"/>
        <end position="31"/>
    </location>
</feature>
<name>A0A7W8E3Y7_9BACT</name>
<sequence length="114" mass="12722">MPVQPQLFPEQEPQAAPSTITAPPPRAESSTGAPVWLQRMSLFVLVLFCVYLGVLVMVLPWWPRMWDQNMFIDARPQLASILHNGAIRGLISGLGALDIWIGISEAIHYRESRG</sequence>
<accession>A0A7W8E3Y7</accession>
<protein>
    <submittedName>
        <fullName evidence="3">Uncharacterized protein</fullName>
    </submittedName>
</protein>
<keyword evidence="2" id="KW-0472">Membrane</keyword>